<dbReference type="PROSITE" id="PS00375">
    <property type="entry name" value="UDPGT"/>
    <property type="match status" value="1"/>
</dbReference>
<dbReference type="RefSeq" id="XP_003571042.4">
    <property type="nucleotide sequence ID" value="XM_003570994.4"/>
</dbReference>
<evidence type="ECO:0000256" key="1">
    <source>
        <dbReference type="ARBA" id="ARBA00009995"/>
    </source>
</evidence>
<dbReference type="GO" id="GO:0080044">
    <property type="term" value="F:quercetin 7-O-glucosyltransferase activity"/>
    <property type="evidence" value="ECO:0000318"/>
    <property type="project" value="GO_Central"/>
</dbReference>
<gene>
    <name evidence="7" type="primary">LOC100841338</name>
    <name evidence="6" type="ORF">BRADI_3g06487v3</name>
</gene>
<organism evidence="6">
    <name type="scientific">Brachypodium distachyon</name>
    <name type="common">Purple false brome</name>
    <name type="synonym">Trachynia distachya</name>
    <dbReference type="NCBI Taxonomy" id="15368"/>
    <lineage>
        <taxon>Eukaryota</taxon>
        <taxon>Viridiplantae</taxon>
        <taxon>Streptophyta</taxon>
        <taxon>Embryophyta</taxon>
        <taxon>Tracheophyta</taxon>
        <taxon>Spermatophyta</taxon>
        <taxon>Magnoliopsida</taxon>
        <taxon>Liliopsida</taxon>
        <taxon>Poales</taxon>
        <taxon>Poaceae</taxon>
        <taxon>BOP clade</taxon>
        <taxon>Pooideae</taxon>
        <taxon>Stipodae</taxon>
        <taxon>Brachypodieae</taxon>
        <taxon>Brachypodium</taxon>
    </lineage>
</organism>
<protein>
    <recommendedName>
        <fullName evidence="5">Glycosyltransferase</fullName>
        <ecNumber evidence="5">2.4.1.-</ecNumber>
    </recommendedName>
</protein>
<evidence type="ECO:0000313" key="8">
    <source>
        <dbReference type="Proteomes" id="UP000008810"/>
    </source>
</evidence>
<keyword evidence="2 4" id="KW-0328">Glycosyltransferase</keyword>
<accession>A0A2K2CVK5</accession>
<dbReference type="SUPFAM" id="SSF53756">
    <property type="entry name" value="UDP-Glycosyltransferase/glycogen phosphorylase"/>
    <property type="match status" value="1"/>
</dbReference>
<proteinExistence type="inferred from homology"/>
<dbReference type="Gene3D" id="3.40.50.2000">
    <property type="entry name" value="Glycogen Phosphorylase B"/>
    <property type="match status" value="2"/>
</dbReference>
<dbReference type="CDD" id="cd03784">
    <property type="entry name" value="GT1_Gtf-like"/>
    <property type="match status" value="1"/>
</dbReference>
<evidence type="ECO:0000256" key="4">
    <source>
        <dbReference type="RuleBase" id="RU003718"/>
    </source>
</evidence>
<reference evidence="6 7" key="1">
    <citation type="journal article" date="2010" name="Nature">
        <title>Genome sequencing and analysis of the model grass Brachypodium distachyon.</title>
        <authorList>
            <consortium name="International Brachypodium Initiative"/>
        </authorList>
    </citation>
    <scope>NUCLEOTIDE SEQUENCE [LARGE SCALE GENOMIC DNA]</scope>
    <source>
        <strain evidence="6">Bd21</strain>
        <strain evidence="7">cv. Bd21</strain>
    </source>
</reference>
<evidence type="ECO:0000256" key="2">
    <source>
        <dbReference type="ARBA" id="ARBA00022676"/>
    </source>
</evidence>
<keyword evidence="8" id="KW-1185">Reference proteome</keyword>
<dbReference type="Pfam" id="PF00201">
    <property type="entry name" value="UDPGT"/>
    <property type="match status" value="1"/>
</dbReference>
<evidence type="ECO:0000256" key="3">
    <source>
        <dbReference type="ARBA" id="ARBA00022679"/>
    </source>
</evidence>
<dbReference type="Gramene" id="PNT66060">
    <property type="protein sequence ID" value="PNT66060"/>
    <property type="gene ID" value="BRADI_3g06487v3"/>
</dbReference>
<dbReference type="EC" id="2.4.1.-" evidence="5"/>
<keyword evidence="3 4" id="KW-0808">Transferase</keyword>
<dbReference type="GO" id="GO:0005737">
    <property type="term" value="C:cytoplasm"/>
    <property type="evidence" value="ECO:0000318"/>
    <property type="project" value="GO_Central"/>
</dbReference>
<dbReference type="OrthoDB" id="5835829at2759"/>
<dbReference type="GeneID" id="100841338"/>
<dbReference type="InterPro" id="IPR035595">
    <property type="entry name" value="UDP_glycos_trans_CS"/>
</dbReference>
<dbReference type="ExpressionAtlas" id="A0A2K2CVK5">
    <property type="expression patterns" value="baseline and differential"/>
</dbReference>
<evidence type="ECO:0000256" key="5">
    <source>
        <dbReference type="RuleBase" id="RU362057"/>
    </source>
</evidence>
<dbReference type="PANTHER" id="PTHR11926:SF986">
    <property type="entry name" value="UDP-GLYCOSYLTRANSFERASE 84A1"/>
    <property type="match status" value="1"/>
</dbReference>
<reference evidence="7" key="3">
    <citation type="submission" date="2018-08" db="UniProtKB">
        <authorList>
            <consortium name="EnsemblPlants"/>
        </authorList>
    </citation>
    <scope>IDENTIFICATION</scope>
    <source>
        <strain evidence="7">cv. Bd21</strain>
    </source>
</reference>
<dbReference type="PANTHER" id="PTHR11926">
    <property type="entry name" value="GLUCOSYL/GLUCURONOSYL TRANSFERASES"/>
    <property type="match status" value="1"/>
</dbReference>
<comment type="similarity">
    <text evidence="1 4">Belongs to the UDP-glycosyltransferase family.</text>
</comment>
<dbReference type="FunFam" id="3.40.50.2000:FF:000078">
    <property type="entry name" value="Glycosyltransferase"/>
    <property type="match status" value="1"/>
</dbReference>
<dbReference type="EMBL" id="CM000882">
    <property type="protein sequence ID" value="PNT66060.1"/>
    <property type="molecule type" value="Genomic_DNA"/>
</dbReference>
<reference evidence="6" key="2">
    <citation type="submission" date="2017-06" db="EMBL/GenBank/DDBJ databases">
        <title>WGS assembly of Brachypodium distachyon.</title>
        <authorList>
            <consortium name="The International Brachypodium Initiative"/>
            <person name="Lucas S."/>
            <person name="Harmon-Smith M."/>
            <person name="Lail K."/>
            <person name="Tice H."/>
            <person name="Grimwood J."/>
            <person name="Bruce D."/>
            <person name="Barry K."/>
            <person name="Shu S."/>
            <person name="Lindquist E."/>
            <person name="Wang M."/>
            <person name="Pitluck S."/>
            <person name="Vogel J.P."/>
            <person name="Garvin D.F."/>
            <person name="Mockler T.C."/>
            <person name="Schmutz J."/>
            <person name="Rokhsar D."/>
            <person name="Bevan M.W."/>
        </authorList>
    </citation>
    <scope>NUCLEOTIDE SEQUENCE</scope>
    <source>
        <strain evidence="6">Bd21</strain>
    </source>
</reference>
<dbReference type="InterPro" id="IPR002213">
    <property type="entry name" value="UDP_glucos_trans"/>
</dbReference>
<name>A0A2K2CVK5_BRADI</name>
<sequence>MPAHALPIGVSVSRHVGHGIAHVIAATIFRINLRQLKRRVQTWYQSRLSSSPICSGVPFESGQLRIEEPQEVFPLVFLRLQQGSPAAMGEEAAAVKPATTTAPPHLLLICFPGQGHVNPMLRLAKRFAAKGLLVTFSSTSDVGAKITASSGVEAGGDGVALGLGRIRFEFLDDHFDGKDLDDLMRHLETTGPPAFAALIARQADAGRPVACVVGNPFLPWALDVAHDAGIPAAVLWVQSCAVFSLYYHHVHGLVEFPAEDDMEARVELPGLPAMSVADVPSFLLPSNPYKLLTDAILNQFRTIHKASWVFVNSFTELERAAVDALPGVIPAPPPLIPVGPLVELEDADAVRGDMIRAAEDCAGWLDAHPPRSVVYASLGSVVVLSAEEVAEMAHGLASTGRPFLWVVRPDCSAMLPDGFVDAVAGRGLVVPWSPQDVVLAHPATACFLTHCGWNSTLETVAAGVPVVAFPQWGDQCTDAKYLTEEFKMGVRIGRPLSKDVVREAVEAAVAGPGAAAMRENAGAWSAAAKKAVAAGGSSDRHVQAFVDEVVAGVCGARADKDPVAAAAAAGEQ</sequence>
<dbReference type="AlphaFoldDB" id="A0A2K2CVK5"/>
<evidence type="ECO:0000313" key="7">
    <source>
        <dbReference type="EnsemblPlants" id="PNT66060"/>
    </source>
</evidence>
<dbReference type="GO" id="GO:0080043">
    <property type="term" value="F:quercetin 3-O-glucosyltransferase activity"/>
    <property type="evidence" value="ECO:0000318"/>
    <property type="project" value="GO_Central"/>
</dbReference>
<dbReference type="EnsemblPlants" id="PNT66060">
    <property type="protein sequence ID" value="PNT66060"/>
    <property type="gene ID" value="BRADI_3g06487v3"/>
</dbReference>
<dbReference type="Proteomes" id="UP000008810">
    <property type="component" value="Chromosome 3"/>
</dbReference>
<evidence type="ECO:0000313" key="6">
    <source>
        <dbReference type="EMBL" id="PNT66060.1"/>
    </source>
</evidence>